<comment type="caution">
    <text evidence="1">The sequence shown here is derived from an EMBL/GenBank/DDBJ whole genome shotgun (WGS) entry which is preliminary data.</text>
</comment>
<evidence type="ECO:0000313" key="2">
    <source>
        <dbReference type="Proteomes" id="UP001177021"/>
    </source>
</evidence>
<protein>
    <submittedName>
        <fullName evidence="1">Uncharacterized protein</fullName>
    </submittedName>
</protein>
<proteinExistence type="predicted"/>
<reference evidence="1" key="1">
    <citation type="submission" date="2023-10" db="EMBL/GenBank/DDBJ databases">
        <authorList>
            <person name="Rodriguez Cubillos JULIANA M."/>
            <person name="De Vega J."/>
        </authorList>
    </citation>
    <scope>NUCLEOTIDE SEQUENCE</scope>
</reference>
<evidence type="ECO:0000313" key="1">
    <source>
        <dbReference type="EMBL" id="CAJ2666283.1"/>
    </source>
</evidence>
<dbReference type="EMBL" id="CASHSV030000513">
    <property type="protein sequence ID" value="CAJ2666283.1"/>
    <property type="molecule type" value="Genomic_DNA"/>
</dbReference>
<dbReference type="Proteomes" id="UP001177021">
    <property type="component" value="Unassembled WGS sequence"/>
</dbReference>
<keyword evidence="2" id="KW-1185">Reference proteome</keyword>
<gene>
    <name evidence="1" type="ORF">MILVUS5_LOCUS31096</name>
</gene>
<organism evidence="1 2">
    <name type="scientific">Trifolium pratense</name>
    <name type="common">Red clover</name>
    <dbReference type="NCBI Taxonomy" id="57577"/>
    <lineage>
        <taxon>Eukaryota</taxon>
        <taxon>Viridiplantae</taxon>
        <taxon>Streptophyta</taxon>
        <taxon>Embryophyta</taxon>
        <taxon>Tracheophyta</taxon>
        <taxon>Spermatophyta</taxon>
        <taxon>Magnoliopsida</taxon>
        <taxon>eudicotyledons</taxon>
        <taxon>Gunneridae</taxon>
        <taxon>Pentapetalae</taxon>
        <taxon>rosids</taxon>
        <taxon>fabids</taxon>
        <taxon>Fabales</taxon>
        <taxon>Fabaceae</taxon>
        <taxon>Papilionoideae</taxon>
        <taxon>50 kb inversion clade</taxon>
        <taxon>NPAAA clade</taxon>
        <taxon>Hologalegina</taxon>
        <taxon>IRL clade</taxon>
        <taxon>Trifolieae</taxon>
        <taxon>Trifolium</taxon>
    </lineage>
</organism>
<accession>A0ACB0LA68</accession>
<name>A0ACB0LA68_TRIPR</name>
<sequence>MQLTRTEEGPSRPRGKGATTPVRRVKDQELAARGGRKKPEPHLEDIDIDDVGEQQPGTPAHEAAKDEDGEELGEREFMDEEDLVLEHFAEEEVKKKGKKQKLEGPSWTMCVFPPEEDSAEFPGGSKDTNVLTSYKTQFARYHRLTLVPVIHEKKMKQLAKIAPDAHAFAERWHVDTSTFHMPSGEITVTLDDVSCRLHLPVTGLLLDHTPISKDQGEQVLTNLLGAEPADAHSEVAKTKERACCYPSLARCAWIYIRWYFKISHPYMVPLPPGDPPMSCEQEVILEEEAEAEGPIATSLMGKINNMGWIAEDLLVSRELPEGSHAERDVKEILETAHYAR</sequence>